<dbReference type="CDD" id="cd05324">
    <property type="entry name" value="carb_red_PTCR-like_SDR_c"/>
    <property type="match status" value="1"/>
</dbReference>
<dbReference type="EMBL" id="CP036426">
    <property type="protein sequence ID" value="QDV32889.1"/>
    <property type="molecule type" value="Genomic_DNA"/>
</dbReference>
<evidence type="ECO:0000256" key="4">
    <source>
        <dbReference type="RuleBase" id="RU000363"/>
    </source>
</evidence>
<evidence type="ECO:0000256" key="1">
    <source>
        <dbReference type="ARBA" id="ARBA00006484"/>
    </source>
</evidence>
<evidence type="ECO:0000256" key="3">
    <source>
        <dbReference type="ARBA" id="ARBA00023002"/>
    </source>
</evidence>
<dbReference type="EC" id="1.3.1.-" evidence="5"/>
<evidence type="ECO:0000256" key="2">
    <source>
        <dbReference type="ARBA" id="ARBA00022857"/>
    </source>
</evidence>
<gene>
    <name evidence="5" type="primary">actIII_1</name>
    <name evidence="5" type="ORF">ElP_07290</name>
</gene>
<protein>
    <submittedName>
        <fullName evidence="5">Ketoacyl reductase</fullName>
        <ecNumber evidence="5">1.3.1.-</ecNumber>
    </submittedName>
</protein>
<dbReference type="PANTHER" id="PTHR43490:SF99">
    <property type="entry name" value="SHORT-CHAIN DEHYDROGENASE_REDUCTASE"/>
    <property type="match status" value="1"/>
</dbReference>
<dbReference type="SUPFAM" id="SSF51735">
    <property type="entry name" value="NAD(P)-binding Rossmann-fold domains"/>
    <property type="match status" value="1"/>
</dbReference>
<dbReference type="KEGG" id="tpla:ElP_07290"/>
<dbReference type="GO" id="GO:0016616">
    <property type="term" value="F:oxidoreductase activity, acting on the CH-OH group of donors, NAD or NADP as acceptor"/>
    <property type="evidence" value="ECO:0007669"/>
    <property type="project" value="InterPro"/>
</dbReference>
<dbReference type="InterPro" id="IPR002347">
    <property type="entry name" value="SDR_fam"/>
</dbReference>
<dbReference type="OrthoDB" id="5786478at2"/>
<dbReference type="RefSeq" id="WP_145267308.1">
    <property type="nucleotide sequence ID" value="NZ_CP036426.1"/>
</dbReference>
<dbReference type="AlphaFoldDB" id="A0A518GWC8"/>
<proteinExistence type="inferred from homology"/>
<sequence>MSTRDKVAFITGANKGIGLETARGLGQAGIAVLIGSRDEAKGRAAADRLRGEGIEGVEAIRFDVDRPGDHQEVVRYLQDRHGRLDILVNNAGVALDEADFGAPGGVNTTSAVTPEILHRTFETNVFSVVALTQALLPLLRRAPAGRIVNLSSILGSLTLHSDPASPIFDMKAFAYDASKTALNAFTVHLAHELRGTPIKVNSAHPGWVKTDMGGPSAPMEVSEGGRTSVLLATLPDDGPSGGFFHLGESLPW</sequence>
<keyword evidence="3 5" id="KW-0560">Oxidoreductase</keyword>
<reference evidence="5 6" key="1">
    <citation type="submission" date="2019-02" db="EMBL/GenBank/DDBJ databases">
        <title>Deep-cultivation of Planctomycetes and their phenomic and genomic characterization uncovers novel biology.</title>
        <authorList>
            <person name="Wiegand S."/>
            <person name="Jogler M."/>
            <person name="Boedeker C."/>
            <person name="Pinto D."/>
            <person name="Vollmers J."/>
            <person name="Rivas-Marin E."/>
            <person name="Kohn T."/>
            <person name="Peeters S.H."/>
            <person name="Heuer A."/>
            <person name="Rast P."/>
            <person name="Oberbeckmann S."/>
            <person name="Bunk B."/>
            <person name="Jeske O."/>
            <person name="Meyerdierks A."/>
            <person name="Storesund J.E."/>
            <person name="Kallscheuer N."/>
            <person name="Luecker S."/>
            <person name="Lage O.M."/>
            <person name="Pohl T."/>
            <person name="Merkel B.J."/>
            <person name="Hornburger P."/>
            <person name="Mueller R.-W."/>
            <person name="Bruemmer F."/>
            <person name="Labrenz M."/>
            <person name="Spormann A.M."/>
            <person name="Op den Camp H."/>
            <person name="Overmann J."/>
            <person name="Amann R."/>
            <person name="Jetten M.S.M."/>
            <person name="Mascher T."/>
            <person name="Medema M.H."/>
            <person name="Devos D.P."/>
            <person name="Kaster A.-K."/>
            <person name="Ovreas L."/>
            <person name="Rohde M."/>
            <person name="Galperin M.Y."/>
            <person name="Jogler C."/>
        </authorList>
    </citation>
    <scope>NUCLEOTIDE SEQUENCE [LARGE SCALE GENOMIC DNA]</scope>
    <source>
        <strain evidence="5 6">ElP</strain>
    </source>
</reference>
<dbReference type="Pfam" id="PF00106">
    <property type="entry name" value="adh_short"/>
    <property type="match status" value="1"/>
</dbReference>
<accession>A0A518GWC8</accession>
<organism evidence="5 6">
    <name type="scientific">Tautonia plasticadhaerens</name>
    <dbReference type="NCBI Taxonomy" id="2527974"/>
    <lineage>
        <taxon>Bacteria</taxon>
        <taxon>Pseudomonadati</taxon>
        <taxon>Planctomycetota</taxon>
        <taxon>Planctomycetia</taxon>
        <taxon>Isosphaerales</taxon>
        <taxon>Isosphaeraceae</taxon>
        <taxon>Tautonia</taxon>
    </lineage>
</organism>
<name>A0A518GWC8_9BACT</name>
<keyword evidence="2" id="KW-0521">NADP</keyword>
<dbReference type="InterPro" id="IPR045313">
    <property type="entry name" value="CBR1-like"/>
</dbReference>
<evidence type="ECO:0000313" key="5">
    <source>
        <dbReference type="EMBL" id="QDV32889.1"/>
    </source>
</evidence>
<dbReference type="Proteomes" id="UP000317835">
    <property type="component" value="Chromosome"/>
</dbReference>
<dbReference type="PRINTS" id="PR00081">
    <property type="entry name" value="GDHRDH"/>
</dbReference>
<dbReference type="Gene3D" id="3.40.50.720">
    <property type="entry name" value="NAD(P)-binding Rossmann-like Domain"/>
    <property type="match status" value="1"/>
</dbReference>
<comment type="similarity">
    <text evidence="1 4">Belongs to the short-chain dehydrogenases/reductases (SDR) family.</text>
</comment>
<keyword evidence="6" id="KW-1185">Reference proteome</keyword>
<dbReference type="PANTHER" id="PTHR43490">
    <property type="entry name" value="(+)-NEOMENTHOL DEHYDROGENASE"/>
    <property type="match status" value="1"/>
</dbReference>
<dbReference type="PRINTS" id="PR00080">
    <property type="entry name" value="SDRFAMILY"/>
</dbReference>
<dbReference type="InterPro" id="IPR036291">
    <property type="entry name" value="NAD(P)-bd_dom_sf"/>
</dbReference>
<evidence type="ECO:0000313" key="6">
    <source>
        <dbReference type="Proteomes" id="UP000317835"/>
    </source>
</evidence>